<dbReference type="InterPro" id="IPR052664">
    <property type="entry name" value="BTB-MATH_domain_protein"/>
</dbReference>
<dbReference type="AlphaFoldDB" id="A0A2G5V730"/>
<protein>
    <recommendedName>
        <fullName evidence="1">BTB domain-containing protein</fullName>
    </recommendedName>
</protein>
<dbReference type="Pfam" id="PF00651">
    <property type="entry name" value="BTB"/>
    <property type="match status" value="1"/>
</dbReference>
<dbReference type="Proteomes" id="UP000230233">
    <property type="component" value="Chromosome II"/>
</dbReference>
<dbReference type="PANTHER" id="PTHR22743">
    <property type="entry name" value="MEPRIN/TRAF-LIKE MATH FAMILY-C.ELEGANS"/>
    <property type="match status" value="1"/>
</dbReference>
<proteinExistence type="predicted"/>
<reference evidence="3" key="1">
    <citation type="submission" date="2017-10" db="EMBL/GenBank/DDBJ databases">
        <title>Rapid genome shrinkage in a self-fertile nematode reveals novel sperm competition proteins.</title>
        <authorList>
            <person name="Yin D."/>
            <person name="Schwarz E.M."/>
            <person name="Thomas C.G."/>
            <person name="Felde R.L."/>
            <person name="Korf I.F."/>
            <person name="Cutter A.D."/>
            <person name="Schartner C.M."/>
            <person name="Ralston E.J."/>
            <person name="Meyer B.J."/>
            <person name="Haag E.S."/>
        </authorList>
    </citation>
    <scope>NUCLEOTIDE SEQUENCE [LARGE SCALE GENOMIC DNA]</scope>
    <source>
        <strain evidence="3">JU1422</strain>
    </source>
</reference>
<keyword evidence="3" id="KW-1185">Reference proteome</keyword>
<accession>A0A2G5V730</accession>
<gene>
    <name evidence="2" type="primary">Cnig_chr_II.g6906</name>
    <name evidence="2" type="ORF">B9Z55_006906</name>
</gene>
<dbReference type="SMART" id="SM00225">
    <property type="entry name" value="BTB"/>
    <property type="match status" value="1"/>
</dbReference>
<sequence length="253" mass="29455">MSVYITKWRADMYLHCPLENGPPGWSIDADYEVKFVGKRKSYGIKGHAKFKNYSDYDMCQTCWEDMKPYTINDKLKIEWRVKINKMIGFENSEKNKNSEVVLVVGDEQFKVDKEFLACNSTYFENLFFVEEGGKSIIQTDQFLDAENFQNFLKILKEEQNVDENSVNQFLELSIKLGSKSVMGKCEKFLMEKSEKSIKIKFNTAIKYKLNKLKKKCLSDIKSKADLAEIASENARHFDASVWKELLQKSISMN</sequence>
<organism evidence="2 3">
    <name type="scientific">Caenorhabditis nigoni</name>
    <dbReference type="NCBI Taxonomy" id="1611254"/>
    <lineage>
        <taxon>Eukaryota</taxon>
        <taxon>Metazoa</taxon>
        <taxon>Ecdysozoa</taxon>
        <taxon>Nematoda</taxon>
        <taxon>Chromadorea</taxon>
        <taxon>Rhabditida</taxon>
        <taxon>Rhabditina</taxon>
        <taxon>Rhabditomorpha</taxon>
        <taxon>Rhabditoidea</taxon>
        <taxon>Rhabditidae</taxon>
        <taxon>Peloderinae</taxon>
        <taxon>Caenorhabditis</taxon>
    </lineage>
</organism>
<comment type="caution">
    <text evidence="2">The sequence shown here is derived from an EMBL/GenBank/DDBJ whole genome shotgun (WGS) entry which is preliminary data.</text>
</comment>
<dbReference type="PROSITE" id="PS50097">
    <property type="entry name" value="BTB"/>
    <property type="match status" value="1"/>
</dbReference>
<dbReference type="EMBL" id="PDUG01000002">
    <property type="protein sequence ID" value="PIC47605.1"/>
    <property type="molecule type" value="Genomic_DNA"/>
</dbReference>
<evidence type="ECO:0000313" key="3">
    <source>
        <dbReference type="Proteomes" id="UP000230233"/>
    </source>
</evidence>
<dbReference type="SUPFAM" id="SSF54695">
    <property type="entry name" value="POZ domain"/>
    <property type="match status" value="1"/>
</dbReference>
<feature type="domain" description="BTB" evidence="1">
    <location>
        <begin position="98"/>
        <end position="155"/>
    </location>
</feature>
<dbReference type="Gene3D" id="3.30.710.10">
    <property type="entry name" value="Potassium Channel Kv1.1, Chain A"/>
    <property type="match status" value="1"/>
</dbReference>
<dbReference type="InterPro" id="IPR011333">
    <property type="entry name" value="SKP1/BTB/POZ_sf"/>
</dbReference>
<dbReference type="OrthoDB" id="45365at2759"/>
<evidence type="ECO:0000313" key="2">
    <source>
        <dbReference type="EMBL" id="PIC47605.1"/>
    </source>
</evidence>
<evidence type="ECO:0000259" key="1">
    <source>
        <dbReference type="PROSITE" id="PS50097"/>
    </source>
</evidence>
<name>A0A2G5V730_9PELO</name>
<dbReference type="PANTHER" id="PTHR22743:SF165">
    <property type="entry name" value="BTB AND MATH DOMAIN CONTAINING-RELATED"/>
    <property type="match status" value="1"/>
</dbReference>
<dbReference type="InterPro" id="IPR000210">
    <property type="entry name" value="BTB/POZ_dom"/>
</dbReference>